<dbReference type="Pfam" id="PF00560">
    <property type="entry name" value="LRR_1"/>
    <property type="match status" value="5"/>
</dbReference>
<evidence type="ECO:0000256" key="3">
    <source>
        <dbReference type="ARBA" id="ARBA00009592"/>
    </source>
</evidence>
<feature type="domain" description="Protein kinase" evidence="21">
    <location>
        <begin position="678"/>
        <end position="956"/>
    </location>
</feature>
<evidence type="ECO:0000313" key="23">
    <source>
        <dbReference type="EMBL" id="KAG6599361.1"/>
    </source>
</evidence>
<dbReference type="InterPro" id="IPR001223">
    <property type="entry name" value="Glyco_hydro18_cat"/>
</dbReference>
<organism evidence="23 24">
    <name type="scientific">Cucurbita argyrosperma subsp. sororia</name>
    <dbReference type="NCBI Taxonomy" id="37648"/>
    <lineage>
        <taxon>Eukaryota</taxon>
        <taxon>Viridiplantae</taxon>
        <taxon>Streptophyta</taxon>
        <taxon>Embryophyta</taxon>
        <taxon>Tracheophyta</taxon>
        <taxon>Spermatophyta</taxon>
        <taxon>Magnoliopsida</taxon>
        <taxon>eudicotyledons</taxon>
        <taxon>Gunneridae</taxon>
        <taxon>Pentapetalae</taxon>
        <taxon>rosids</taxon>
        <taxon>fabids</taxon>
        <taxon>Cucurbitales</taxon>
        <taxon>Cucurbitaceae</taxon>
        <taxon>Cucurbiteae</taxon>
        <taxon>Cucurbita</taxon>
    </lineage>
</organism>
<evidence type="ECO:0000256" key="1">
    <source>
        <dbReference type="ARBA" id="ARBA00004479"/>
    </source>
</evidence>
<evidence type="ECO:0000256" key="2">
    <source>
        <dbReference type="ARBA" id="ARBA00008684"/>
    </source>
</evidence>
<evidence type="ECO:0000259" key="22">
    <source>
        <dbReference type="PROSITE" id="PS51910"/>
    </source>
</evidence>
<dbReference type="Pfam" id="PF13855">
    <property type="entry name" value="LRR_8"/>
    <property type="match status" value="2"/>
</dbReference>
<protein>
    <recommendedName>
        <fullName evidence="4">non-specific serine/threonine protein kinase</fullName>
        <ecNumber evidence="4">2.7.11.1</ecNumber>
    </recommendedName>
</protein>
<dbReference type="GO" id="GO:0016020">
    <property type="term" value="C:membrane"/>
    <property type="evidence" value="ECO:0007669"/>
    <property type="project" value="UniProtKB-SubCell"/>
</dbReference>
<reference evidence="23 24" key="1">
    <citation type="journal article" date="2021" name="Hortic Res">
        <title>The domestication of Cucurbita argyrosperma as revealed by the genome of its wild relative.</title>
        <authorList>
            <person name="Barrera-Redondo J."/>
            <person name="Sanchez-de la Vega G."/>
            <person name="Aguirre-Liguori J.A."/>
            <person name="Castellanos-Morales G."/>
            <person name="Gutierrez-Guerrero Y.T."/>
            <person name="Aguirre-Dugua X."/>
            <person name="Aguirre-Planter E."/>
            <person name="Tenaillon M.I."/>
            <person name="Lira-Saade R."/>
            <person name="Eguiarte L.E."/>
        </authorList>
    </citation>
    <scope>NUCLEOTIDE SEQUENCE [LARGE SCALE GENOMIC DNA]</scope>
    <source>
        <strain evidence="23">JBR-2021</strain>
    </source>
</reference>
<comment type="catalytic activity">
    <reaction evidence="17">
        <text>L-threonyl-[protein] + ATP = O-phospho-L-threonyl-[protein] + ADP + H(+)</text>
        <dbReference type="Rhea" id="RHEA:46608"/>
        <dbReference type="Rhea" id="RHEA-COMP:11060"/>
        <dbReference type="Rhea" id="RHEA-COMP:11605"/>
        <dbReference type="ChEBI" id="CHEBI:15378"/>
        <dbReference type="ChEBI" id="CHEBI:30013"/>
        <dbReference type="ChEBI" id="CHEBI:30616"/>
        <dbReference type="ChEBI" id="CHEBI:61977"/>
        <dbReference type="ChEBI" id="CHEBI:456216"/>
        <dbReference type="EC" id="2.7.11.1"/>
    </reaction>
</comment>
<comment type="caution">
    <text evidence="23">The sequence shown here is derived from an EMBL/GenBank/DDBJ whole genome shotgun (WGS) entry which is preliminary data.</text>
</comment>
<keyword evidence="15 19" id="KW-0472">Membrane</keyword>
<evidence type="ECO:0000256" key="16">
    <source>
        <dbReference type="ARBA" id="ARBA00023180"/>
    </source>
</evidence>
<proteinExistence type="inferred from homology"/>
<keyword evidence="11" id="KW-0547">Nucleotide-binding</keyword>
<keyword evidence="14 19" id="KW-1133">Transmembrane helix</keyword>
<feature type="transmembrane region" description="Helical" evidence="19">
    <location>
        <begin position="648"/>
        <end position="670"/>
    </location>
</feature>
<evidence type="ECO:0000256" key="13">
    <source>
        <dbReference type="ARBA" id="ARBA00022840"/>
    </source>
</evidence>
<dbReference type="Proteomes" id="UP000685013">
    <property type="component" value="Chromosome 5"/>
</dbReference>
<accession>A0AAV6NLI2</accession>
<keyword evidence="12 23" id="KW-0418">Kinase</keyword>
<dbReference type="SMART" id="SM00636">
    <property type="entry name" value="Glyco_18"/>
    <property type="match status" value="1"/>
</dbReference>
<evidence type="ECO:0000256" key="10">
    <source>
        <dbReference type="ARBA" id="ARBA00022737"/>
    </source>
</evidence>
<feature type="chain" id="PRO_5043608076" description="non-specific serine/threonine protein kinase" evidence="20">
    <location>
        <begin position="29"/>
        <end position="1304"/>
    </location>
</feature>
<feature type="signal peptide" evidence="20">
    <location>
        <begin position="1"/>
        <end position="28"/>
    </location>
</feature>
<keyword evidence="8 19" id="KW-0812">Transmembrane</keyword>
<dbReference type="FunFam" id="3.80.10.10:FF:000233">
    <property type="entry name" value="Leucine-rich repeat receptor-like protein kinase TDR"/>
    <property type="match status" value="1"/>
</dbReference>
<dbReference type="GO" id="GO:0004674">
    <property type="term" value="F:protein serine/threonine kinase activity"/>
    <property type="evidence" value="ECO:0007669"/>
    <property type="project" value="UniProtKB-KW"/>
</dbReference>
<feature type="non-terminal residue" evidence="23">
    <location>
        <position position="1"/>
    </location>
</feature>
<gene>
    <name evidence="23" type="primary">TDR</name>
    <name evidence="23" type="ORF">SDJN03_09139</name>
</gene>
<dbReference type="Pfam" id="PF00704">
    <property type="entry name" value="Glyco_hydro_18"/>
    <property type="match status" value="1"/>
</dbReference>
<comment type="similarity">
    <text evidence="3">Belongs to the RLP family.</text>
</comment>
<evidence type="ECO:0000256" key="20">
    <source>
        <dbReference type="SAM" id="SignalP"/>
    </source>
</evidence>
<evidence type="ECO:0000256" key="14">
    <source>
        <dbReference type="ARBA" id="ARBA00022989"/>
    </source>
</evidence>
<name>A0AAV6NLI2_9ROSI</name>
<keyword evidence="10" id="KW-0677">Repeat</keyword>
<keyword evidence="5" id="KW-0723">Serine/threonine-protein kinase</keyword>
<evidence type="ECO:0000256" key="15">
    <source>
        <dbReference type="ARBA" id="ARBA00023136"/>
    </source>
</evidence>
<dbReference type="GO" id="GO:0008061">
    <property type="term" value="F:chitin binding"/>
    <property type="evidence" value="ECO:0007669"/>
    <property type="project" value="InterPro"/>
</dbReference>
<dbReference type="FunFam" id="3.80.10.10:FF:000275">
    <property type="entry name" value="Leucine-rich repeat receptor-like protein kinase"/>
    <property type="match status" value="1"/>
</dbReference>
<keyword evidence="16" id="KW-0325">Glycoprotein</keyword>
<comment type="similarity">
    <text evidence="2">Belongs to the protein kinase superfamily. Ser/Thr protein kinase family.</text>
</comment>
<dbReference type="PROSITE" id="PS00108">
    <property type="entry name" value="PROTEIN_KINASE_ST"/>
    <property type="match status" value="1"/>
</dbReference>
<comment type="catalytic activity">
    <reaction evidence="18">
        <text>L-seryl-[protein] + ATP = O-phospho-L-seryl-[protein] + ADP + H(+)</text>
        <dbReference type="Rhea" id="RHEA:17989"/>
        <dbReference type="Rhea" id="RHEA-COMP:9863"/>
        <dbReference type="Rhea" id="RHEA-COMP:11604"/>
        <dbReference type="ChEBI" id="CHEBI:15378"/>
        <dbReference type="ChEBI" id="CHEBI:29999"/>
        <dbReference type="ChEBI" id="CHEBI:30616"/>
        <dbReference type="ChEBI" id="CHEBI:83421"/>
        <dbReference type="ChEBI" id="CHEBI:456216"/>
        <dbReference type="EC" id="2.7.11.1"/>
    </reaction>
</comment>
<dbReference type="PANTHER" id="PTHR48005">
    <property type="entry name" value="LEUCINE RICH REPEAT KINASE 2"/>
    <property type="match status" value="1"/>
</dbReference>
<comment type="subcellular location">
    <subcellularLocation>
        <location evidence="1">Membrane</location>
        <topology evidence="1">Single-pass type I membrane protein</topology>
    </subcellularLocation>
</comment>
<sequence length="1304" mass="143249">MKLQLVSMEVFRCLAFNFLVFFLLSVAASSTDTYSEALLALKSELIDDFGSLSDWIVRSGQNPLGKIHGCSWSGVQCDKNATIVIGIDLSMKRLGGAISGEQFHVFKELVDLNLSHNYLSGKLPIGIFNLTNLRTLDISRNNFSGHFPVGIFHLRNLIVCDAFSNSFSGSLPVDLPKLENLKFLNLAGSYFTGPIPSEYGSFKTLEFMNLAGNVLSGNIPPELGKLKTMIHMEIGYNSFHGGLPWELGNMSNLQYLDIASGNLSGSIPKELSNLSNLESLFLFRNHFSGQLPEELSKITSLVSLDLSDNHISGPIPESFSEMKNLRLLSLMYNEMTGSVPKGIAELPSLETLLIWSNQFSGSLPKNLGSNKKLKWLDVSTNNFVGHIPLDICLGGLLFKLILFSNKFSGGLSPSLSNCSSLVRLRLEDNLFSGDISLKFSDLPDISYIDLSMNNFSGGFPVDISKASNLQYFNISYNPELGGVFPEETWSLPLLQNFSASDCGIRGKLPKFHLCKSVLTIELNDNDLSGNVPESVARCHALVRMDLSYNNLSGHIPEELANLPSIRILDLSHNGFNGSIPDKFRDSSSLLLLNVSSNDISGSIPENEVFWSMDSSAFAGNPKLCGAPLEPCSGPLAIFGGKGMGKLELVLILCVGLAIITTISIVLIFFARKRSKGKWKMVCFTGLPPFTASDILRSFDSMESKEAITPLSASIFKAVLPTGIAVSIKKIDWEEQRIRMISEFITQLGSLRHKNLVRLLGFCHNKQMVYLLYEYLPSGNLAEKISMKREWLTKLKLIKGIARGLHFLHHGCYPAIPHGDLKLSNVILDENMEPHLAEFGLRFLQQLNEDSLPLSSTTKGGEFNNATEEELWMDVHSFGAIVLEIISNGRLTSAGSSTQNKARDLLLREIYKENGISSPNSSQEEIKQVLDLALVCTRSRPSNRPSMEDVLKLLSEIKREGIGLRAPTTGSRLPTSTLHSSPISSLATLNSTLIPTKSPSILHSSSSSISFSSTVKLSNPEVKTLLSIAADAALFAAMAADPTNRDAFIKSSIAAARGGGFDGLDLQWLYPSSQDQMDNFKTLIHSWHQAVVDDATSLSLPQLLLVATVSNLPYLQSNIQYPADAINQKLDWVNLLSYDFYTPDSSRAATGPSSAFHNPKANALSANFGIRSWAQSLHNLPHKKIVFGIPFHGWAWKLFNSHQHTLFAKADGAATGEYIGPHGQIFYSDVQKFIEDNQAGVEDKDKSYLVAYAYYETTWITYESEYTIADKIALAKTDKVLGYFAFNIAADDASNTLANAAKSNW</sequence>
<dbReference type="SMART" id="SM00220">
    <property type="entry name" value="S_TKc"/>
    <property type="match status" value="1"/>
</dbReference>
<keyword evidence="24" id="KW-1185">Reference proteome</keyword>
<evidence type="ECO:0000256" key="19">
    <source>
        <dbReference type="SAM" id="Phobius"/>
    </source>
</evidence>
<keyword evidence="23" id="KW-0675">Receptor</keyword>
<keyword evidence="6" id="KW-0433">Leucine-rich repeat</keyword>
<dbReference type="EC" id="2.7.11.1" evidence="4"/>
<evidence type="ECO:0000256" key="4">
    <source>
        <dbReference type="ARBA" id="ARBA00012513"/>
    </source>
</evidence>
<dbReference type="InterPro" id="IPR001245">
    <property type="entry name" value="Ser-Thr/Tyr_kinase_cat_dom"/>
</dbReference>
<evidence type="ECO:0000256" key="8">
    <source>
        <dbReference type="ARBA" id="ARBA00022692"/>
    </source>
</evidence>
<dbReference type="GO" id="GO:0005975">
    <property type="term" value="P:carbohydrate metabolic process"/>
    <property type="evidence" value="ECO:0007669"/>
    <property type="project" value="InterPro"/>
</dbReference>
<dbReference type="InterPro" id="IPR011583">
    <property type="entry name" value="Chitinase_II/V-like_cat"/>
</dbReference>
<dbReference type="InterPro" id="IPR001611">
    <property type="entry name" value="Leu-rich_rpt"/>
</dbReference>
<dbReference type="FunFam" id="3.30.200.20:FF:001006">
    <property type="entry name" value="Leucine-rich repeat receptor-like protein kinase TDR"/>
    <property type="match status" value="1"/>
</dbReference>
<dbReference type="GO" id="GO:0009791">
    <property type="term" value="P:post-embryonic development"/>
    <property type="evidence" value="ECO:0007669"/>
    <property type="project" value="UniProtKB-ARBA"/>
</dbReference>
<dbReference type="EMBL" id="JAGKQH010000005">
    <property type="protein sequence ID" value="KAG6599361.1"/>
    <property type="molecule type" value="Genomic_DNA"/>
</dbReference>
<dbReference type="PROSITE" id="PS51910">
    <property type="entry name" value="GH18_2"/>
    <property type="match status" value="1"/>
</dbReference>
<evidence type="ECO:0000256" key="11">
    <source>
        <dbReference type="ARBA" id="ARBA00022741"/>
    </source>
</evidence>
<evidence type="ECO:0000256" key="5">
    <source>
        <dbReference type="ARBA" id="ARBA00022527"/>
    </source>
</evidence>
<evidence type="ECO:0000256" key="7">
    <source>
        <dbReference type="ARBA" id="ARBA00022679"/>
    </source>
</evidence>
<dbReference type="SMART" id="SM00369">
    <property type="entry name" value="LRR_TYP"/>
    <property type="match status" value="5"/>
</dbReference>
<evidence type="ECO:0000259" key="21">
    <source>
        <dbReference type="PROSITE" id="PS50011"/>
    </source>
</evidence>
<keyword evidence="13" id="KW-0067">ATP-binding</keyword>
<dbReference type="InterPro" id="IPR013210">
    <property type="entry name" value="LRR_N_plant-typ"/>
</dbReference>
<keyword evidence="9 20" id="KW-0732">Signal</keyword>
<evidence type="ECO:0000256" key="12">
    <source>
        <dbReference type="ARBA" id="ARBA00022777"/>
    </source>
</evidence>
<dbReference type="FunFam" id="1.10.510.10:FF:001306">
    <property type="entry name" value="Leucine-rich repeat receptor-like protein kinase TDR"/>
    <property type="match status" value="1"/>
</dbReference>
<dbReference type="InterPro" id="IPR000719">
    <property type="entry name" value="Prot_kinase_dom"/>
</dbReference>
<dbReference type="Pfam" id="PF07714">
    <property type="entry name" value="PK_Tyr_Ser-Thr"/>
    <property type="match status" value="1"/>
</dbReference>
<evidence type="ECO:0000256" key="6">
    <source>
        <dbReference type="ARBA" id="ARBA00022614"/>
    </source>
</evidence>
<feature type="domain" description="GH18" evidence="22">
    <location>
        <begin position="961"/>
        <end position="1304"/>
    </location>
</feature>
<dbReference type="InterPro" id="IPR003591">
    <property type="entry name" value="Leu-rich_rpt_typical-subtyp"/>
</dbReference>
<evidence type="ECO:0000256" key="18">
    <source>
        <dbReference type="ARBA" id="ARBA00048679"/>
    </source>
</evidence>
<dbReference type="Pfam" id="PF08263">
    <property type="entry name" value="LRRNT_2"/>
    <property type="match status" value="1"/>
</dbReference>
<evidence type="ECO:0000256" key="9">
    <source>
        <dbReference type="ARBA" id="ARBA00022729"/>
    </source>
</evidence>
<dbReference type="GO" id="GO:0005524">
    <property type="term" value="F:ATP binding"/>
    <property type="evidence" value="ECO:0007669"/>
    <property type="project" value="UniProtKB-KW"/>
</dbReference>
<dbReference type="InterPro" id="IPR008271">
    <property type="entry name" value="Ser/Thr_kinase_AS"/>
</dbReference>
<dbReference type="PANTHER" id="PTHR48005:SF68">
    <property type="entry name" value="LRR RECEPTOR-LIKE SERINE_THREONINE-PROTEIN KINASE GSO1 ISOFORM X1"/>
    <property type="match status" value="1"/>
</dbReference>
<dbReference type="FunFam" id="3.80.10.10:FF:000896">
    <property type="entry name" value="Leucine-rich repeat receptor-like protein kinase"/>
    <property type="match status" value="1"/>
</dbReference>
<evidence type="ECO:0000256" key="17">
    <source>
        <dbReference type="ARBA" id="ARBA00047899"/>
    </source>
</evidence>
<keyword evidence="7" id="KW-0808">Transferase</keyword>
<dbReference type="InterPro" id="IPR051420">
    <property type="entry name" value="Ser_Thr_Kinases_DiverseReg"/>
</dbReference>
<evidence type="ECO:0000313" key="24">
    <source>
        <dbReference type="Proteomes" id="UP000685013"/>
    </source>
</evidence>
<dbReference type="PROSITE" id="PS50011">
    <property type="entry name" value="PROTEIN_KINASE_DOM"/>
    <property type="match status" value="1"/>
</dbReference>